<dbReference type="AlphaFoldDB" id="A0A369KZC0"/>
<dbReference type="GO" id="GO:0032259">
    <property type="term" value="P:methylation"/>
    <property type="evidence" value="ECO:0007669"/>
    <property type="project" value="UniProtKB-KW"/>
</dbReference>
<dbReference type="Gene3D" id="3.40.50.150">
    <property type="entry name" value="Vaccinia Virus protein VP39"/>
    <property type="match status" value="1"/>
</dbReference>
<comment type="pathway">
    <text evidence="1">Lipid metabolism.</text>
</comment>
<comment type="pathway">
    <text evidence="4">Phospholipid metabolism.</text>
</comment>
<dbReference type="Pfam" id="PF13847">
    <property type="entry name" value="Methyltransf_31"/>
    <property type="match status" value="1"/>
</dbReference>
<evidence type="ECO:0000313" key="6">
    <source>
        <dbReference type="EMBL" id="RDB37083.1"/>
    </source>
</evidence>
<dbReference type="InterPro" id="IPR025714">
    <property type="entry name" value="Methyltranfer_dom"/>
</dbReference>
<keyword evidence="3" id="KW-0808">Transferase</keyword>
<organism evidence="6 7">
    <name type="scientific">Spirobacillus cienkowskii</name>
    <dbReference type="NCBI Taxonomy" id="495820"/>
    <lineage>
        <taxon>Bacteria</taxon>
        <taxon>Pseudomonadati</taxon>
        <taxon>Bdellovibrionota</taxon>
        <taxon>Oligoflexia</taxon>
        <taxon>Silvanigrellales</taxon>
        <taxon>Spirobacillus</taxon>
    </lineage>
</organism>
<gene>
    <name evidence="6" type="ORF">DCC88_01875</name>
</gene>
<evidence type="ECO:0000256" key="3">
    <source>
        <dbReference type="ARBA" id="ARBA00022679"/>
    </source>
</evidence>
<comment type="caution">
    <text evidence="6">The sequence shown here is derived from an EMBL/GenBank/DDBJ whole genome shotgun (WGS) entry which is preliminary data.</text>
</comment>
<dbReference type="Proteomes" id="UP000253934">
    <property type="component" value="Unassembled WGS sequence"/>
</dbReference>
<reference evidence="6" key="1">
    <citation type="submission" date="2018-04" db="EMBL/GenBank/DDBJ databases">
        <title>Draft genome sequence of the Candidatus Spirobacillus cienkowskii, a pathogen of freshwater Daphnia species, reconstructed from hemolymph metagenomic reads.</title>
        <authorList>
            <person name="Bresciani L."/>
            <person name="Lemos L.N."/>
            <person name="Wale N."/>
            <person name="Lin J.Y."/>
            <person name="Fernandes G.R."/>
            <person name="Duffy M.A."/>
            <person name="Rodrigues J.M."/>
        </authorList>
    </citation>
    <scope>NUCLEOTIDE SEQUENCE [LARGE SCALE GENOMIC DNA]</scope>
    <source>
        <strain evidence="6">Binning01</strain>
    </source>
</reference>
<dbReference type="PANTHER" id="PTHR44307">
    <property type="entry name" value="PHOSPHOETHANOLAMINE METHYLTRANSFERASE"/>
    <property type="match status" value="1"/>
</dbReference>
<dbReference type="InterPro" id="IPR029063">
    <property type="entry name" value="SAM-dependent_MTases_sf"/>
</dbReference>
<keyword evidence="7" id="KW-1185">Reference proteome</keyword>
<keyword evidence="2 6" id="KW-0489">Methyltransferase</keyword>
<dbReference type="EMBL" id="QOVW01000010">
    <property type="protein sequence ID" value="RDB37083.1"/>
    <property type="molecule type" value="Genomic_DNA"/>
</dbReference>
<evidence type="ECO:0000313" key="7">
    <source>
        <dbReference type="Proteomes" id="UP000253934"/>
    </source>
</evidence>
<dbReference type="GO" id="GO:0008168">
    <property type="term" value="F:methyltransferase activity"/>
    <property type="evidence" value="ECO:0007669"/>
    <property type="project" value="UniProtKB-KW"/>
</dbReference>
<evidence type="ECO:0000256" key="2">
    <source>
        <dbReference type="ARBA" id="ARBA00022603"/>
    </source>
</evidence>
<proteinExistence type="predicted"/>
<evidence type="ECO:0000256" key="4">
    <source>
        <dbReference type="ARBA" id="ARBA00025707"/>
    </source>
</evidence>
<accession>A0A369KZC0</accession>
<feature type="domain" description="Methyltransferase" evidence="5">
    <location>
        <begin position="196"/>
        <end position="303"/>
    </location>
</feature>
<evidence type="ECO:0000259" key="5">
    <source>
        <dbReference type="Pfam" id="PF13847"/>
    </source>
</evidence>
<sequence>MINNCKSEDEIKNLFNSSKILFELKKIPKEIIDENNFFVNSFCRFGFLNVNSEITKKFLTTSKETLLLSIAGVTAIGYKIIENDSNKKFKKNLIGSGEPLVLEKGSEVYYLSKENSGNILFVCEFNDYSNNFLIKEVLEEEKVKVEEELKSLNEYYFQYDKRYQKVYQEGAYLWEIDTPNEFLVKFLEEYSREEVGNKVIDLGCGEGRDSCYLAARGFDVLGVDVSVSAIEKAIEVARSKNVNPKFLIRDVFYLRNLPDIYYDLAINMGCLHMIDNKDQREMHIKRVFEIIKPGGYFLVAHCRSNWGEGFFSMPHWESVGKIVPGEAMERRIRTADGKEKFVKLDIFPYYEANEENLVSEITRSGFVLEKAFNEKTYAFGNTAIVLFRKPKN</sequence>
<name>A0A369KZC0_9BACT</name>
<dbReference type="PANTHER" id="PTHR44307:SF2">
    <property type="entry name" value="PHOSPHOETHANOLAMINE METHYLTRANSFERASE ISOFORM X1"/>
    <property type="match status" value="1"/>
</dbReference>
<protein>
    <submittedName>
        <fullName evidence="6">Class I SAM-dependent methyltransferase</fullName>
    </submittedName>
</protein>
<dbReference type="SUPFAM" id="SSF53335">
    <property type="entry name" value="S-adenosyl-L-methionine-dependent methyltransferases"/>
    <property type="match status" value="1"/>
</dbReference>
<dbReference type="CDD" id="cd02440">
    <property type="entry name" value="AdoMet_MTases"/>
    <property type="match status" value="1"/>
</dbReference>
<evidence type="ECO:0000256" key="1">
    <source>
        <dbReference type="ARBA" id="ARBA00005189"/>
    </source>
</evidence>